<protein>
    <recommendedName>
        <fullName evidence="1">Aminoglycoside phosphotransferase domain-containing protein</fullName>
    </recommendedName>
</protein>
<dbReference type="OrthoDB" id="13148at2759"/>
<proteinExistence type="predicted"/>
<dbReference type="InterPro" id="IPR002575">
    <property type="entry name" value="Aminoglycoside_PTrfase"/>
</dbReference>
<accession>A0A2V3J412</accession>
<dbReference type="Pfam" id="PF01636">
    <property type="entry name" value="APH"/>
    <property type="match status" value="1"/>
</dbReference>
<dbReference type="EMBL" id="NBIV01000007">
    <property type="protein sequence ID" value="PXF49196.1"/>
    <property type="molecule type" value="Genomic_DNA"/>
</dbReference>
<organism evidence="2 3">
    <name type="scientific">Gracilariopsis chorda</name>
    <dbReference type="NCBI Taxonomy" id="448386"/>
    <lineage>
        <taxon>Eukaryota</taxon>
        <taxon>Rhodophyta</taxon>
        <taxon>Florideophyceae</taxon>
        <taxon>Rhodymeniophycidae</taxon>
        <taxon>Gracilariales</taxon>
        <taxon>Gracilariaceae</taxon>
        <taxon>Gracilariopsis</taxon>
    </lineage>
</organism>
<keyword evidence="3" id="KW-1185">Reference proteome</keyword>
<evidence type="ECO:0000313" key="2">
    <source>
        <dbReference type="EMBL" id="PXF49196.1"/>
    </source>
</evidence>
<evidence type="ECO:0000313" key="3">
    <source>
        <dbReference type="Proteomes" id="UP000247409"/>
    </source>
</evidence>
<name>A0A2V3J412_9FLOR</name>
<dbReference type="SUPFAM" id="SSF56112">
    <property type="entry name" value="Protein kinase-like (PK-like)"/>
    <property type="match status" value="1"/>
</dbReference>
<evidence type="ECO:0000259" key="1">
    <source>
        <dbReference type="Pfam" id="PF01636"/>
    </source>
</evidence>
<dbReference type="Gene3D" id="3.90.1200.10">
    <property type="match status" value="1"/>
</dbReference>
<dbReference type="Proteomes" id="UP000247409">
    <property type="component" value="Unassembled WGS sequence"/>
</dbReference>
<dbReference type="AlphaFoldDB" id="A0A2V3J412"/>
<reference evidence="2 3" key="1">
    <citation type="journal article" date="2018" name="Mol. Biol. Evol.">
        <title>Analysis of the draft genome of the red seaweed Gracilariopsis chorda provides insights into genome size evolution in Rhodophyta.</title>
        <authorList>
            <person name="Lee J."/>
            <person name="Yang E.C."/>
            <person name="Graf L."/>
            <person name="Yang J.H."/>
            <person name="Qiu H."/>
            <person name="Zel Zion U."/>
            <person name="Chan C.X."/>
            <person name="Stephens T.G."/>
            <person name="Weber A.P.M."/>
            <person name="Boo G.H."/>
            <person name="Boo S.M."/>
            <person name="Kim K.M."/>
            <person name="Shin Y."/>
            <person name="Jung M."/>
            <person name="Lee S.J."/>
            <person name="Yim H.S."/>
            <person name="Lee J.H."/>
            <person name="Bhattacharya D."/>
            <person name="Yoon H.S."/>
        </authorList>
    </citation>
    <scope>NUCLEOTIDE SEQUENCE [LARGE SCALE GENOMIC DNA]</scope>
    <source>
        <strain evidence="2 3">SKKU-2015</strain>
        <tissue evidence="2">Whole body</tissue>
    </source>
</reference>
<sequence length="489" mass="57328">MWVPLKREHVCPPDREQVAYTGLLVDLMNYMVIVQRKGDKYQFPCVHSPEVPFRGRLMSECFSRRFEELTGTRYDLVFLYCTRNEILSRGVVGMHRAIFGCVAPIDPETDDPVKPVCEEYEWMPISTAERLIYRGEKWIDNEDIMAVQDLNRDEFLEMREDGLRPWEIPSWFETTTKEASSVLHKLGYTTKDFFEQHTVSCHSTVLRVETEKGRVYLKASNKNEGRVTEYIGGFAPYLARKPLYVNAEKEWMLMEDYGKALFEKFTRSDYEKLVPLHGKLQLESRDHIAELIAAGVEQVDVEGLISKFGKMLEDEEVRSGLREMKGFSNVDEEGKAELSKYFEAVCEFLRWLYEPGRFPLALVHGDVHDGNIIRCRGDEGELILFDWDAARIDIPFIDVVFLETEVRPEKDQKNDGIDWYLEMWREYGSIAELRQMSADCTFKKCIVWWTDLFHYAKKYCEIPLFTVRQLESLKNHMEIVLKRVKEIRG</sequence>
<feature type="domain" description="Aminoglycoside phosphotransferase" evidence="1">
    <location>
        <begin position="337"/>
        <end position="403"/>
    </location>
</feature>
<comment type="caution">
    <text evidence="2">The sequence shown here is derived from an EMBL/GenBank/DDBJ whole genome shotgun (WGS) entry which is preliminary data.</text>
</comment>
<gene>
    <name evidence="2" type="ORF">BWQ96_00985</name>
</gene>
<dbReference type="InterPro" id="IPR011009">
    <property type="entry name" value="Kinase-like_dom_sf"/>
</dbReference>